<dbReference type="AlphaFoldDB" id="A4VAZ0"/>
<feature type="domain" description="Lipid-binding serum glycoprotein C-terminal" evidence="1">
    <location>
        <begin position="4"/>
        <end position="64"/>
    </location>
</feature>
<organism evidence="2">
    <name type="scientific">Platynereis dumerilii</name>
    <name type="common">Dumeril's clam worm</name>
    <dbReference type="NCBI Taxonomy" id="6359"/>
    <lineage>
        <taxon>Eukaryota</taxon>
        <taxon>Metazoa</taxon>
        <taxon>Spiralia</taxon>
        <taxon>Lophotrochozoa</taxon>
        <taxon>Annelida</taxon>
        <taxon>Polychaeta</taxon>
        <taxon>Errantia</taxon>
        <taxon>Phyllodocida</taxon>
        <taxon>Nereididae</taxon>
        <taxon>Platynereis</taxon>
    </lineage>
</organism>
<dbReference type="Gene3D" id="3.15.20.10">
    <property type="entry name" value="Bactericidal permeability-increasing protein, domain 2"/>
    <property type="match status" value="1"/>
</dbReference>
<dbReference type="InterPro" id="IPR001124">
    <property type="entry name" value="Lipid-bd_serum_glycop_C"/>
</dbReference>
<evidence type="ECO:0000313" key="2">
    <source>
        <dbReference type="EMBL" id="CAM91761.1"/>
    </source>
</evidence>
<feature type="non-terminal residue" evidence="2">
    <location>
        <position position="68"/>
    </location>
</feature>
<dbReference type="GO" id="GO:0008289">
    <property type="term" value="F:lipid binding"/>
    <property type="evidence" value="ECO:0007669"/>
    <property type="project" value="InterPro"/>
</dbReference>
<reference evidence="2" key="1">
    <citation type="submission" date="2007-04" db="EMBL/GenBank/DDBJ databases">
        <title>Analysis of the immune-related transcriptome of an bilaterian model, the marine annelid Platynereis dumerilii.</title>
        <authorList>
            <person name="Altincicek B."/>
            <person name="Vilcinskas A."/>
        </authorList>
    </citation>
    <scope>NUCLEOTIDE SEQUENCE</scope>
    <source>
        <strain evidence="2">Hauenschild</strain>
        <tissue evidence="2">Whole animal</tissue>
    </source>
</reference>
<dbReference type="Pfam" id="PF02886">
    <property type="entry name" value="LBP_BPI_CETP_C"/>
    <property type="match status" value="1"/>
</dbReference>
<dbReference type="SUPFAM" id="SSF55394">
    <property type="entry name" value="Bactericidal permeability-increasing protein, BPI"/>
    <property type="match status" value="1"/>
</dbReference>
<sequence length="68" mass="7343">AGTDYLMNALGYLLHNAGDLSYNVTRDKVSSKVRPRLSLSCSGDICAGTLLPEIASRYPDGWLEAGLR</sequence>
<feature type="non-terminal residue" evidence="2">
    <location>
        <position position="1"/>
    </location>
</feature>
<dbReference type="EMBL" id="AM697673">
    <property type="protein sequence ID" value="CAM91761.1"/>
    <property type="molecule type" value="mRNA"/>
</dbReference>
<proteinExistence type="evidence at transcript level"/>
<protein>
    <recommendedName>
        <fullName evidence="1">Lipid-binding serum glycoprotein C-terminal domain-containing protein</fullName>
    </recommendedName>
</protein>
<accession>A4VAZ0</accession>
<dbReference type="InterPro" id="IPR017943">
    <property type="entry name" value="Bactericidal_perm-incr_a/b_dom"/>
</dbReference>
<evidence type="ECO:0000259" key="1">
    <source>
        <dbReference type="Pfam" id="PF02886"/>
    </source>
</evidence>
<name>A4VAZ0_PLADU</name>